<feature type="transmembrane region" description="Helical" evidence="1">
    <location>
        <begin position="113"/>
        <end position="135"/>
    </location>
</feature>
<dbReference type="VEuPathDB" id="TrichDB:TVAGG3_0863980"/>
<reference evidence="2" key="1">
    <citation type="submission" date="2006-10" db="EMBL/GenBank/DDBJ databases">
        <authorList>
            <person name="Amadeo P."/>
            <person name="Zhao Q."/>
            <person name="Wortman J."/>
            <person name="Fraser-Liggett C."/>
            <person name="Carlton J."/>
        </authorList>
    </citation>
    <scope>NUCLEOTIDE SEQUENCE</scope>
    <source>
        <strain evidence="2">G3</strain>
    </source>
</reference>
<evidence type="ECO:0000313" key="2">
    <source>
        <dbReference type="EMBL" id="EAY02296.1"/>
    </source>
</evidence>
<dbReference type="AlphaFoldDB" id="A2EYE3"/>
<protein>
    <recommendedName>
        <fullName evidence="4">Transmembrane protein</fullName>
    </recommendedName>
</protein>
<keyword evidence="1" id="KW-0472">Membrane</keyword>
<evidence type="ECO:0000256" key="1">
    <source>
        <dbReference type="SAM" id="Phobius"/>
    </source>
</evidence>
<dbReference type="InParanoid" id="A2EYE3"/>
<feature type="transmembrane region" description="Helical" evidence="1">
    <location>
        <begin position="361"/>
        <end position="381"/>
    </location>
</feature>
<evidence type="ECO:0000313" key="3">
    <source>
        <dbReference type="Proteomes" id="UP000001542"/>
    </source>
</evidence>
<feature type="transmembrane region" description="Helical" evidence="1">
    <location>
        <begin position="65"/>
        <end position="82"/>
    </location>
</feature>
<evidence type="ECO:0008006" key="4">
    <source>
        <dbReference type="Google" id="ProtNLM"/>
    </source>
</evidence>
<organism evidence="2 3">
    <name type="scientific">Trichomonas vaginalis (strain ATCC PRA-98 / G3)</name>
    <dbReference type="NCBI Taxonomy" id="412133"/>
    <lineage>
        <taxon>Eukaryota</taxon>
        <taxon>Metamonada</taxon>
        <taxon>Parabasalia</taxon>
        <taxon>Trichomonadida</taxon>
        <taxon>Trichomonadidae</taxon>
        <taxon>Trichomonas</taxon>
    </lineage>
</organism>
<keyword evidence="1" id="KW-1133">Transmembrane helix</keyword>
<dbReference type="Proteomes" id="UP000001542">
    <property type="component" value="Unassembled WGS sequence"/>
</dbReference>
<keyword evidence="3" id="KW-1185">Reference proteome</keyword>
<dbReference type="EMBL" id="DS113540">
    <property type="protein sequence ID" value="EAY02296.1"/>
    <property type="molecule type" value="Genomic_DNA"/>
</dbReference>
<dbReference type="VEuPathDB" id="TrichDB:TVAG_275700"/>
<feature type="transmembrane region" description="Helical" evidence="1">
    <location>
        <begin position="235"/>
        <end position="254"/>
    </location>
</feature>
<dbReference type="KEGG" id="tva:4760132"/>
<name>A2EYE3_TRIV3</name>
<feature type="transmembrane region" description="Helical" evidence="1">
    <location>
        <begin position="311"/>
        <end position="329"/>
    </location>
</feature>
<feature type="transmembrane region" description="Helical" evidence="1">
    <location>
        <begin position="211"/>
        <end position="229"/>
    </location>
</feature>
<feature type="transmembrane region" description="Helical" evidence="1">
    <location>
        <begin position="336"/>
        <end position="355"/>
    </location>
</feature>
<proteinExistence type="predicted"/>
<feature type="transmembrane region" description="Helical" evidence="1">
    <location>
        <begin position="275"/>
        <end position="299"/>
    </location>
</feature>
<feature type="transmembrane region" description="Helical" evidence="1">
    <location>
        <begin position="188"/>
        <end position="206"/>
    </location>
</feature>
<keyword evidence="1" id="KW-0812">Transmembrane</keyword>
<accession>A2EYE3</accession>
<feature type="transmembrane region" description="Helical" evidence="1">
    <location>
        <begin position="156"/>
        <end position="176"/>
    </location>
</feature>
<sequence>MDRHTPFSTPPKFYNTLDRPPQKRMQRINLDSRKKLTKGIRVSSVYRHNTVIEDSISDRTLRSSFLIITIFFISSFAFSFFITPSENIIKSHAIDWVNDFIQMTVQNDIMYKAFNSTIISLFAYGFYSIATIFFYTPNVGVITTLTIFLDRSFVSMLYGSFGFSLTLFLVISTVLFSLKLQKSEILSLPWIVSAFLSILTASFATIMKYELCFMFLVPLILVLGCFTSPKKAPSWPVGILIFFLLLIISILTLFKIDSSYHIMRSSFDIPSSKDCIISIINADSNGLMILYVISCIPVLAFERKVLSVTNILIALFSIINSILTSICSFVSDIPDLALRGISCRLIFIAIISSLIASNSKIGLVCSSLCFIVALIDNFVPLPHRMLLNFYK</sequence>
<gene>
    <name evidence="2" type="ORF">TVAG_275700</name>
</gene>
<dbReference type="RefSeq" id="XP_001314611.1">
    <property type="nucleotide sequence ID" value="XM_001314581.1"/>
</dbReference>
<reference evidence="2" key="2">
    <citation type="journal article" date="2007" name="Science">
        <title>Draft genome sequence of the sexually transmitted pathogen Trichomonas vaginalis.</title>
        <authorList>
            <person name="Carlton J.M."/>
            <person name="Hirt R.P."/>
            <person name="Silva J.C."/>
            <person name="Delcher A.L."/>
            <person name="Schatz M."/>
            <person name="Zhao Q."/>
            <person name="Wortman J.R."/>
            <person name="Bidwell S.L."/>
            <person name="Alsmark U.C.M."/>
            <person name="Besteiro S."/>
            <person name="Sicheritz-Ponten T."/>
            <person name="Noel C.J."/>
            <person name="Dacks J.B."/>
            <person name="Foster P.G."/>
            <person name="Simillion C."/>
            <person name="Van de Peer Y."/>
            <person name="Miranda-Saavedra D."/>
            <person name="Barton G.J."/>
            <person name="Westrop G.D."/>
            <person name="Mueller S."/>
            <person name="Dessi D."/>
            <person name="Fiori P.L."/>
            <person name="Ren Q."/>
            <person name="Paulsen I."/>
            <person name="Zhang H."/>
            <person name="Bastida-Corcuera F.D."/>
            <person name="Simoes-Barbosa A."/>
            <person name="Brown M.T."/>
            <person name="Hayes R.D."/>
            <person name="Mukherjee M."/>
            <person name="Okumura C.Y."/>
            <person name="Schneider R."/>
            <person name="Smith A.J."/>
            <person name="Vanacova S."/>
            <person name="Villalvazo M."/>
            <person name="Haas B.J."/>
            <person name="Pertea M."/>
            <person name="Feldblyum T.V."/>
            <person name="Utterback T.R."/>
            <person name="Shu C.L."/>
            <person name="Osoegawa K."/>
            <person name="de Jong P.J."/>
            <person name="Hrdy I."/>
            <person name="Horvathova L."/>
            <person name="Zubacova Z."/>
            <person name="Dolezal P."/>
            <person name="Malik S.B."/>
            <person name="Logsdon J.M. Jr."/>
            <person name="Henze K."/>
            <person name="Gupta A."/>
            <person name="Wang C.C."/>
            <person name="Dunne R.L."/>
            <person name="Upcroft J.A."/>
            <person name="Upcroft P."/>
            <person name="White O."/>
            <person name="Salzberg S.L."/>
            <person name="Tang P."/>
            <person name="Chiu C.-H."/>
            <person name="Lee Y.-S."/>
            <person name="Embley T.M."/>
            <person name="Coombs G.H."/>
            <person name="Mottram J.C."/>
            <person name="Tachezy J."/>
            <person name="Fraser-Liggett C.M."/>
            <person name="Johnson P.J."/>
        </authorList>
    </citation>
    <scope>NUCLEOTIDE SEQUENCE [LARGE SCALE GENOMIC DNA]</scope>
    <source>
        <strain evidence="2">G3</strain>
    </source>
</reference>